<dbReference type="AlphaFoldDB" id="A0AAP0K7K6"/>
<dbReference type="PANTHER" id="PTHR31896">
    <property type="entry name" value="FAMILY REGULATORY PROTEIN, PUTATIVE (AFU_ORTHOLOGUE AFUA_3G14730)-RELATED"/>
    <property type="match status" value="1"/>
</dbReference>
<dbReference type="Gene3D" id="3.30.559.10">
    <property type="entry name" value="Chloramphenicol acetyltransferase-like domain"/>
    <property type="match status" value="2"/>
</dbReference>
<evidence type="ECO:0000313" key="4">
    <source>
        <dbReference type="Proteomes" id="UP001419268"/>
    </source>
</evidence>
<organism evidence="3 4">
    <name type="scientific">Stephania cephalantha</name>
    <dbReference type="NCBI Taxonomy" id="152367"/>
    <lineage>
        <taxon>Eukaryota</taxon>
        <taxon>Viridiplantae</taxon>
        <taxon>Streptophyta</taxon>
        <taxon>Embryophyta</taxon>
        <taxon>Tracheophyta</taxon>
        <taxon>Spermatophyta</taxon>
        <taxon>Magnoliopsida</taxon>
        <taxon>Ranunculales</taxon>
        <taxon>Menispermaceae</taxon>
        <taxon>Menispermoideae</taxon>
        <taxon>Cissampelideae</taxon>
        <taxon>Stephania</taxon>
    </lineage>
</organism>
<keyword evidence="4" id="KW-1185">Reference proteome</keyword>
<evidence type="ECO:0000256" key="2">
    <source>
        <dbReference type="SAM" id="MobiDB-lite"/>
    </source>
</evidence>
<comment type="caution">
    <text evidence="3">The sequence shown here is derived from an EMBL/GenBank/DDBJ whole genome shotgun (WGS) entry which is preliminary data.</text>
</comment>
<dbReference type="InterPro" id="IPR051283">
    <property type="entry name" value="Sec_Metabolite_Acyltrans"/>
</dbReference>
<dbReference type="InterPro" id="IPR023213">
    <property type="entry name" value="CAT-like_dom_sf"/>
</dbReference>
<dbReference type="PANTHER" id="PTHR31896:SF76">
    <property type="entry name" value="BAHD ACYLTRANSFERASE DCR"/>
    <property type="match status" value="1"/>
</dbReference>
<accession>A0AAP0K7K6</accession>
<dbReference type="Pfam" id="PF02458">
    <property type="entry name" value="Transferase"/>
    <property type="match status" value="1"/>
</dbReference>
<protein>
    <recommendedName>
        <fullName evidence="5">BAHD acyltransferase DCR</fullName>
    </recommendedName>
</protein>
<proteinExistence type="predicted"/>
<name>A0AAP0K7K6_9MAGN</name>
<reference evidence="3 4" key="1">
    <citation type="submission" date="2024-01" db="EMBL/GenBank/DDBJ databases">
        <title>Genome assemblies of Stephania.</title>
        <authorList>
            <person name="Yang L."/>
        </authorList>
    </citation>
    <scope>NUCLEOTIDE SEQUENCE [LARGE SCALE GENOMIC DNA]</scope>
    <source>
        <strain evidence="3">JXDWG</strain>
        <tissue evidence="3">Leaf</tissue>
    </source>
</reference>
<gene>
    <name evidence="3" type="ORF">Scep_006220</name>
</gene>
<dbReference type="Proteomes" id="UP001419268">
    <property type="component" value="Unassembled WGS sequence"/>
</dbReference>
<evidence type="ECO:0000256" key="1">
    <source>
        <dbReference type="ARBA" id="ARBA00022679"/>
    </source>
</evidence>
<evidence type="ECO:0000313" key="3">
    <source>
        <dbReference type="EMBL" id="KAK9147463.1"/>
    </source>
</evidence>
<dbReference type="EMBL" id="JBBNAG010000003">
    <property type="protein sequence ID" value="KAK9147463.1"/>
    <property type="molecule type" value="Genomic_DNA"/>
</dbReference>
<sequence length="468" mass="51666">MATENGKLEINGISVGKVKVLNKATVLPSKKLGKKETFLTTFDLPYVTFYYNQKVLLYKAQAHDFKQIVEKLKEALGVVLGEFWPLAGRLGKDEEGVLRIEFSDETVHGDGGKYGVEAVEAAAVDVELADLVQNEASPLLQEVVPYTGVMNLEGLHRPLLAVQFTKVKDGIVIGCAFNHAVLDGNATWHFMSSWAEIARGAPTISVPPFHDRAKARNTRVKLDLPESAEAHEKATESQDPSDGGEPKPAPRLREKIFPFSEKAVDRIKSQVNGNVASNGCKPFSTFQSLGVHLWRAISRARNLKAEDYTVSAVFMDCRKRVDPPMPDSYCGNLIQAIFTVTVAGMLQASGAEYGAGLLQKVIEEHDRQAIEKRSLEWEAAPKLFKYKDAGINSVAIGSSPRFKIYEVDFGFGKAERVKSGSNNKFDGMIYLYQGKDEGKSIDVEVTLEAEAMENLEKDQEFLMENISV</sequence>
<feature type="compositionally biased region" description="Basic and acidic residues" evidence="2">
    <location>
        <begin position="222"/>
        <end position="236"/>
    </location>
</feature>
<feature type="region of interest" description="Disordered" evidence="2">
    <location>
        <begin position="222"/>
        <end position="252"/>
    </location>
</feature>
<evidence type="ECO:0008006" key="5">
    <source>
        <dbReference type="Google" id="ProtNLM"/>
    </source>
</evidence>
<keyword evidence="1" id="KW-0808">Transferase</keyword>
<dbReference type="GO" id="GO:0016740">
    <property type="term" value="F:transferase activity"/>
    <property type="evidence" value="ECO:0007669"/>
    <property type="project" value="UniProtKB-KW"/>
</dbReference>